<reference evidence="2" key="1">
    <citation type="journal article" date="2022" name="bioRxiv">
        <title>Sequencing and chromosome-scale assembly of the giantPleurodeles waltlgenome.</title>
        <authorList>
            <person name="Brown T."/>
            <person name="Elewa A."/>
            <person name="Iarovenko S."/>
            <person name="Subramanian E."/>
            <person name="Araus A.J."/>
            <person name="Petzold A."/>
            <person name="Susuki M."/>
            <person name="Suzuki K.-i.T."/>
            <person name="Hayashi T."/>
            <person name="Toyoda A."/>
            <person name="Oliveira C."/>
            <person name="Osipova E."/>
            <person name="Leigh N.D."/>
            <person name="Simon A."/>
            <person name="Yun M.H."/>
        </authorList>
    </citation>
    <scope>NUCLEOTIDE SEQUENCE</scope>
    <source>
        <strain evidence="2">20211129_DDA</strain>
        <tissue evidence="2">Liver</tissue>
    </source>
</reference>
<evidence type="ECO:0000313" key="3">
    <source>
        <dbReference type="Proteomes" id="UP001066276"/>
    </source>
</evidence>
<comment type="caution">
    <text evidence="2">The sequence shown here is derived from an EMBL/GenBank/DDBJ whole genome shotgun (WGS) entry which is preliminary data.</text>
</comment>
<dbReference type="EMBL" id="JANPWB010000009">
    <property type="protein sequence ID" value="KAJ1151755.1"/>
    <property type="molecule type" value="Genomic_DNA"/>
</dbReference>
<gene>
    <name evidence="2" type="ORF">NDU88_004535</name>
</gene>
<keyword evidence="3" id="KW-1185">Reference proteome</keyword>
<dbReference type="AlphaFoldDB" id="A0AAV7RIJ7"/>
<proteinExistence type="predicted"/>
<feature type="compositionally biased region" description="Basic and acidic residues" evidence="1">
    <location>
        <begin position="49"/>
        <end position="59"/>
    </location>
</feature>
<evidence type="ECO:0000256" key="1">
    <source>
        <dbReference type="SAM" id="MobiDB-lite"/>
    </source>
</evidence>
<name>A0AAV7RIJ7_PLEWA</name>
<protein>
    <submittedName>
        <fullName evidence="2">Uncharacterized protein</fullName>
    </submittedName>
</protein>
<organism evidence="2 3">
    <name type="scientific">Pleurodeles waltl</name>
    <name type="common">Iberian ribbed newt</name>
    <dbReference type="NCBI Taxonomy" id="8319"/>
    <lineage>
        <taxon>Eukaryota</taxon>
        <taxon>Metazoa</taxon>
        <taxon>Chordata</taxon>
        <taxon>Craniata</taxon>
        <taxon>Vertebrata</taxon>
        <taxon>Euteleostomi</taxon>
        <taxon>Amphibia</taxon>
        <taxon>Batrachia</taxon>
        <taxon>Caudata</taxon>
        <taxon>Salamandroidea</taxon>
        <taxon>Salamandridae</taxon>
        <taxon>Pleurodelinae</taxon>
        <taxon>Pleurodeles</taxon>
    </lineage>
</organism>
<feature type="compositionally biased region" description="Basic and acidic residues" evidence="1">
    <location>
        <begin position="11"/>
        <end position="30"/>
    </location>
</feature>
<feature type="region of interest" description="Disordered" evidence="1">
    <location>
        <begin position="137"/>
        <end position="198"/>
    </location>
</feature>
<dbReference type="Proteomes" id="UP001066276">
    <property type="component" value="Chromosome 5"/>
</dbReference>
<feature type="region of interest" description="Disordered" evidence="1">
    <location>
        <begin position="1"/>
        <end position="81"/>
    </location>
</feature>
<sequence>MAETNWGAESSEAKDRGLWHGLEKGHRPSGDGRGVAWNLCAPFPGEARTAGDRLSSGEKRARRRARDIDGTQSGPRGDKELQRVLWTTGHGPRPDAWTALWVRASLSLGLDRSDWALACTGARRGQHSEVRFWAGEEDTSGTTWATEGLSAPPFPTGDASNPERSGCRGGPRDIMKTNSGPQRDEELQPGPWWGRQRT</sequence>
<accession>A0AAV7RIJ7</accession>
<evidence type="ECO:0000313" key="2">
    <source>
        <dbReference type="EMBL" id="KAJ1151755.1"/>
    </source>
</evidence>